<accession>A0ACD4R6J8</accession>
<evidence type="ECO:0000313" key="1">
    <source>
        <dbReference type="EMBL" id="WHZ56073.1"/>
    </source>
</evidence>
<reference evidence="2" key="1">
    <citation type="journal article" date="2025" name="Aquaculture">
        <title>Assessment of the bioflocculant production and safety properties of Metabacillus hrfriensis sp. nov. based on phenotypic and whole-genome sequencing analysis.</title>
        <authorList>
            <person name="Zhang R."/>
            <person name="Zhao Z."/>
            <person name="Luo L."/>
            <person name="Wang S."/>
            <person name="Guo K."/>
            <person name="Xu W."/>
        </authorList>
    </citation>
    <scope>NUCLEOTIDE SEQUENCE [LARGE SCALE GENOMIC DNA]</scope>
    <source>
        <strain evidence="2">CT-WN-B3</strain>
    </source>
</reference>
<dbReference type="Proteomes" id="UP001226091">
    <property type="component" value="Chromosome"/>
</dbReference>
<proteinExistence type="predicted"/>
<organism evidence="1 2">
    <name type="scientific">Metabacillus hrfriensis</name>
    <dbReference type="NCBI Taxonomy" id="3048891"/>
    <lineage>
        <taxon>Bacteria</taxon>
        <taxon>Bacillati</taxon>
        <taxon>Bacillota</taxon>
        <taxon>Bacilli</taxon>
        <taxon>Bacillales</taxon>
        <taxon>Bacillaceae</taxon>
        <taxon>Metabacillus</taxon>
    </lineage>
</organism>
<name>A0ACD4R6J8_9BACI</name>
<protein>
    <submittedName>
        <fullName evidence="1">MATE family efflux transporter</fullName>
    </submittedName>
</protein>
<sequence>MQLIKQILRLALPSIATFSSMTFTGLLVLMIVGGLGPAAIAVVGISNILMYNLWALFSGNQGSINYLVAQNFGSNNMRLGNQRMQIALIGTALQAVILFFASFTLPYFILQLMGANETILSLGAPHVQVRMVALMFTIFNTVFFAYLRATGDTRTPMTISLINSALVVILTYVLVYGRFGFPNLGLQGAAWSMVGAEGIAFLLNLMVYFGLSNKLYDTRKWVPIEFQQIRLLLSESVKLSITEMSNSIGLLVFTSCITRLGTTAIAANEIALNILSFGYMPANGFGAASTIGIGQEIGKGRPAEAKRFGLVTVYLGLGFMFLFSIFLFIFALPVAKLYTSESEVYLTAISLIHLAAFIQLFSGASIIFGGGLRGAGDTTYLSRMSFFLNWVLFIPSTILLTLVYDFGQTGAWVAFSSVIVLTSIANSWRYLSFNWKSVKMKSINVTRSKSVNISAD</sequence>
<gene>
    <name evidence="1" type="ORF">QLQ22_15310</name>
</gene>
<dbReference type="EMBL" id="CP126116">
    <property type="protein sequence ID" value="WHZ56073.1"/>
    <property type="molecule type" value="Genomic_DNA"/>
</dbReference>
<keyword evidence="2" id="KW-1185">Reference proteome</keyword>
<evidence type="ECO:0000313" key="2">
    <source>
        <dbReference type="Proteomes" id="UP001226091"/>
    </source>
</evidence>